<dbReference type="RefSeq" id="YP_007354788.1">
    <property type="nucleotide sequence ID" value="NC_020104.1"/>
</dbReference>
<evidence type="ECO:0000313" key="3">
    <source>
        <dbReference type="EMBL" id="AGC02352.1"/>
    </source>
</evidence>
<proteinExistence type="predicted"/>
<gene>
    <name evidence="3" type="ORF">Moumou_00835</name>
</gene>
<evidence type="ECO:0000256" key="2">
    <source>
        <dbReference type="ARBA" id="ARBA00023043"/>
    </source>
</evidence>
<dbReference type="Proteomes" id="UP000201640">
    <property type="component" value="Segment"/>
</dbReference>
<sequence length="702" mass="83567">MNPNILTSVPSEVWVYITTFTGNDTINLLLCNKYFLSLVPLIRYQKNIYKHLFKNNYLDIIKYVDYLKSIKSPITRNYFVFNYCHNALFNMCCKLGYINIVKYMISRGFNIKCKKNRYVGKAAKFNHLNVVKYLVRNGCQIKNDYHYAVRTASKNGHLKVIKYLVKHGGNIKAFDNHAIKLACENNHLKVVKYLVKKGANIHADNDYCLKYTSLYDNKLFVKYFLKLELNVENIPHIFEKALLTNNDILIDYCLGQNLNLKQRFLLVNIIDSLKFNQKIDQGVIHKNISSTINYDQLIYELFKNVEPNKKVFLYGCKNNRIEIIKLSFSFNFNKKIYEEAFKILCSGGNLKIIKYLFSKGVKIEINNEIFKFVYYSGNIKIVKFFESKNICMNIDFLNANDFEFILKNKHYEMAKYLLFKGFKYYFDKGHIINILNNLNINSIENYVEIFYQNLKFLIENKINLFRYANKLLYLAIYNDDLDMIKYLRQNYINIIENEYIIFICHYGKINMLKYYVSLGAFIDKDCIIKLFIRGHLSIIKYLEEQNYSIDNDLFLIKAVQNKRQKIVKYLIKKKTYDKIVIDDALHYACKYRNLDMVNCLIEYKINKFHDNELNVKNLINTSVEIFEYLTSVYGFEKIKKYLPNNILERAIYERKYEYVQLLIKKGFVPNNIIELKKFIENDKKMINLLKPYIPSSYKICYN</sequence>
<organism evidence="3 4">
    <name type="scientific">Acanthamoeba polyphaga moumouvirus</name>
    <dbReference type="NCBI Taxonomy" id="1269028"/>
    <lineage>
        <taxon>Viruses</taxon>
        <taxon>Varidnaviria</taxon>
        <taxon>Bamfordvirae</taxon>
        <taxon>Nucleocytoviricota</taxon>
        <taxon>Megaviricetes</taxon>
        <taxon>Imitervirales</taxon>
        <taxon>Mimiviridae</taxon>
        <taxon>Megamimivirinae</taxon>
        <taxon>Moumouvirus</taxon>
    </lineage>
</organism>
<reference evidence="3 4" key="1">
    <citation type="journal article" date="2012" name="Genome Biol. Evol.">
        <title>Related Giant Viruses in Distant Locations and Different Habitats: Acanthamoeba polyphaga moumouvirus Represents a Third Lineage of the Mimiviridae That Is Close to the Megavirus Lineage.</title>
        <authorList>
            <person name="Yoosuf N."/>
            <person name="Yutin N."/>
            <person name="Colson P."/>
            <person name="Shabalina S.A."/>
            <person name="Pagnier I."/>
            <person name="Robert C."/>
            <person name="Azza S."/>
            <person name="Klose T."/>
            <person name="Wong J."/>
            <person name="Rossmann M.G."/>
            <person name="La Scola B."/>
            <person name="Raoult D."/>
            <person name="Koonin E.V."/>
        </authorList>
    </citation>
    <scope>NUCLEOTIDE SEQUENCE [LARGE SCALE GENOMIC DNA]</scope>
    <source>
        <strain evidence="3 4">M10A</strain>
    </source>
</reference>
<dbReference type="InterPro" id="IPR036770">
    <property type="entry name" value="Ankyrin_rpt-contain_sf"/>
</dbReference>
<dbReference type="Gene3D" id="1.25.40.20">
    <property type="entry name" value="Ankyrin repeat-containing domain"/>
    <property type="match status" value="2"/>
</dbReference>
<dbReference type="GeneID" id="14445916"/>
<keyword evidence="2" id="KW-0040">ANK repeat</keyword>
<dbReference type="SUPFAM" id="SSF48403">
    <property type="entry name" value="Ankyrin repeat"/>
    <property type="match status" value="3"/>
</dbReference>
<dbReference type="KEGG" id="vg:14445916"/>
<protein>
    <submittedName>
        <fullName evidence="3">Ankyrin repeat protein</fullName>
    </submittedName>
</protein>
<keyword evidence="1" id="KW-0677">Repeat</keyword>
<dbReference type="OrthoDB" id="6545at10239"/>
<dbReference type="PANTHER" id="PTHR24188:SF29">
    <property type="entry name" value="GH09064P"/>
    <property type="match status" value="1"/>
</dbReference>
<dbReference type="InterPro" id="IPR002110">
    <property type="entry name" value="Ankyrin_rpt"/>
</dbReference>
<accession>L7RDB5</accession>
<dbReference type="PROSITE" id="PS50088">
    <property type="entry name" value="ANK_REPEAT"/>
    <property type="match status" value="2"/>
</dbReference>
<dbReference type="PANTHER" id="PTHR24188">
    <property type="entry name" value="ANKYRIN REPEAT PROTEIN"/>
    <property type="match status" value="1"/>
</dbReference>
<dbReference type="Pfam" id="PF12796">
    <property type="entry name" value="Ank_2"/>
    <property type="match status" value="2"/>
</dbReference>
<dbReference type="SMART" id="SM00248">
    <property type="entry name" value="ANK"/>
    <property type="match status" value="10"/>
</dbReference>
<evidence type="ECO:0000256" key="1">
    <source>
        <dbReference type="ARBA" id="ARBA00022737"/>
    </source>
</evidence>
<name>L7RDB5_9VIRU</name>
<evidence type="ECO:0000313" key="4">
    <source>
        <dbReference type="Proteomes" id="UP000201640"/>
    </source>
</evidence>
<keyword evidence="4" id="KW-1185">Reference proteome</keyword>
<dbReference type="EMBL" id="JX962719">
    <property type="protein sequence ID" value="AGC02352.1"/>
    <property type="molecule type" value="Genomic_DNA"/>
</dbReference>